<proteinExistence type="predicted"/>
<dbReference type="GO" id="GO:0016491">
    <property type="term" value="F:oxidoreductase activity"/>
    <property type="evidence" value="ECO:0007669"/>
    <property type="project" value="UniProtKB-KW"/>
</dbReference>
<evidence type="ECO:0000313" key="8">
    <source>
        <dbReference type="Proteomes" id="UP000234239"/>
    </source>
</evidence>
<evidence type="ECO:0000256" key="2">
    <source>
        <dbReference type="ARBA" id="ARBA00022490"/>
    </source>
</evidence>
<evidence type="ECO:0000313" key="5">
    <source>
        <dbReference type="EMBL" id="AMB93773.1"/>
    </source>
</evidence>
<dbReference type="GO" id="GO:0005737">
    <property type="term" value="C:cytoplasm"/>
    <property type="evidence" value="ECO:0007669"/>
    <property type="project" value="UniProtKB-SubCell"/>
</dbReference>
<reference evidence="7" key="2">
    <citation type="submission" date="2016-01" db="EMBL/GenBank/DDBJ databases">
        <title>Six Aerococcus type strain genome sequencing and assembly using PacBio and Illumina Hiseq.</title>
        <authorList>
            <person name="Carkaci D."/>
            <person name="Dargis R."/>
            <person name="Nielsen X.C."/>
            <person name="Skovgaard O."/>
            <person name="Fuursted K."/>
            <person name="Christensen J.J."/>
        </authorList>
    </citation>
    <scope>NUCLEOTIDE SEQUENCE [LARGE SCALE GENOMIC DNA]</scope>
    <source>
        <strain evidence="7">CCUG43001</strain>
    </source>
</reference>
<dbReference type="PANTHER" id="PTHR43035">
    <property type="entry name" value="FATTY ACID REPRESSION MUTANT PROTEIN 2-RELATED"/>
    <property type="match status" value="1"/>
</dbReference>
<dbReference type="AlphaFoldDB" id="A0A120I946"/>
<dbReference type="Proteomes" id="UP000234239">
    <property type="component" value="Unassembled WGS sequence"/>
</dbReference>
<accession>A0A120I946</accession>
<gene>
    <name evidence="5" type="ORF">AWM72_02900</name>
    <name evidence="6" type="ORF">CYJ28_06195</name>
</gene>
<dbReference type="EMBL" id="CP014160">
    <property type="protein sequence ID" value="AMB93773.1"/>
    <property type="molecule type" value="Genomic_DNA"/>
</dbReference>
<protein>
    <submittedName>
        <fullName evidence="5">Nitroreductase</fullName>
    </submittedName>
</protein>
<dbReference type="GO" id="GO:0034599">
    <property type="term" value="P:cellular response to oxidative stress"/>
    <property type="evidence" value="ECO:0007669"/>
    <property type="project" value="InterPro"/>
</dbReference>
<feature type="domain" description="Nitroreductase" evidence="4">
    <location>
        <begin position="9"/>
        <end position="180"/>
    </location>
</feature>
<dbReference type="RefSeq" id="WP_067972880.1">
    <property type="nucleotide sequence ID" value="NZ_CAJHKN010000003.1"/>
</dbReference>
<dbReference type="InterPro" id="IPR029479">
    <property type="entry name" value="Nitroreductase"/>
</dbReference>
<organism evidence="5 7">
    <name type="scientific">Aerococcus sanguinicola</name>
    <dbReference type="NCBI Taxonomy" id="119206"/>
    <lineage>
        <taxon>Bacteria</taxon>
        <taxon>Bacillati</taxon>
        <taxon>Bacillota</taxon>
        <taxon>Bacilli</taxon>
        <taxon>Lactobacillales</taxon>
        <taxon>Aerococcaceae</taxon>
        <taxon>Aerococcus</taxon>
    </lineage>
</organism>
<dbReference type="Pfam" id="PF00881">
    <property type="entry name" value="Nitroreductase"/>
    <property type="match status" value="1"/>
</dbReference>
<keyword evidence="3" id="KW-0560">Oxidoreductase</keyword>
<dbReference type="OrthoDB" id="9810617at2"/>
<dbReference type="Proteomes" id="UP000069912">
    <property type="component" value="Chromosome"/>
</dbReference>
<reference evidence="6 8" key="3">
    <citation type="submission" date="2017-12" db="EMBL/GenBank/DDBJ databases">
        <title>Phylogenetic diversity of female urinary microbiome.</title>
        <authorList>
            <person name="Thomas-White K."/>
            <person name="Wolfe A.J."/>
        </authorList>
    </citation>
    <scope>NUCLEOTIDE SEQUENCE [LARGE SCALE GENOMIC DNA]</scope>
    <source>
        <strain evidence="6 8">UMB0139</strain>
    </source>
</reference>
<dbReference type="SUPFAM" id="SSF55469">
    <property type="entry name" value="FMN-dependent nitroreductase-like"/>
    <property type="match status" value="1"/>
</dbReference>
<evidence type="ECO:0000313" key="6">
    <source>
        <dbReference type="EMBL" id="PKZ21496.1"/>
    </source>
</evidence>
<name>A0A120I946_9LACT</name>
<dbReference type="EMBL" id="PKGY01000003">
    <property type="protein sequence ID" value="PKZ21496.1"/>
    <property type="molecule type" value="Genomic_DNA"/>
</dbReference>
<keyword evidence="2" id="KW-0963">Cytoplasm</keyword>
<evidence type="ECO:0000256" key="3">
    <source>
        <dbReference type="ARBA" id="ARBA00023002"/>
    </source>
</evidence>
<dbReference type="InterPro" id="IPR000415">
    <property type="entry name" value="Nitroreductase-like"/>
</dbReference>
<keyword evidence="7" id="KW-1185">Reference proteome</keyword>
<dbReference type="Gene3D" id="3.40.109.10">
    <property type="entry name" value="NADH Oxidase"/>
    <property type="match status" value="1"/>
</dbReference>
<dbReference type="FunFam" id="3.40.109.10:FF:000001">
    <property type="entry name" value="Nitroreductase family"/>
    <property type="match status" value="1"/>
</dbReference>
<dbReference type="GeneID" id="92903016"/>
<evidence type="ECO:0000259" key="4">
    <source>
        <dbReference type="Pfam" id="PF00881"/>
    </source>
</evidence>
<dbReference type="InterPro" id="IPR033877">
    <property type="entry name" value="Frm2/Hbn1"/>
</dbReference>
<comment type="subcellular location">
    <subcellularLocation>
        <location evidence="1">Cytoplasm</location>
    </subcellularLocation>
</comment>
<evidence type="ECO:0000313" key="7">
    <source>
        <dbReference type="Proteomes" id="UP000069912"/>
    </source>
</evidence>
<evidence type="ECO:0000256" key="1">
    <source>
        <dbReference type="ARBA" id="ARBA00004496"/>
    </source>
</evidence>
<reference evidence="5 7" key="1">
    <citation type="journal article" date="2016" name="Genome Announc.">
        <title>Complete Genome Sequences of Aerococcus christensenii CCUG 28831T, Aerococcus sanguinicola CCUG 43001T, Aerococcus urinae CCUG 36881T, Aerococcus urinaeequi CCUG 28094T, Aerococcus urinaehominis CCUG 42038 BT, and Aerococcus viridans CCUG 4311T.</title>
        <authorList>
            <person name="Carkaci D."/>
            <person name="Dargis R."/>
            <person name="Nielsen X.C."/>
            <person name="Skovgaard O."/>
            <person name="Fuursted K."/>
            <person name="Christensen J.J."/>
        </authorList>
    </citation>
    <scope>NUCLEOTIDE SEQUENCE [LARGE SCALE GENOMIC DNA]</scope>
    <source>
        <strain evidence="5 7">CCUG43001</strain>
    </source>
</reference>
<dbReference type="CDD" id="cd02140">
    <property type="entry name" value="Frm2-like"/>
    <property type="match status" value="1"/>
</dbReference>
<dbReference type="KEGG" id="asan:AWM72_02900"/>
<sequence length="202" mass="23049">MQSTFNDLIQKRRSIYGLGKDVEASNEEITALVKDIIQHSPSAFNNQTTRAVVLFEGSHDKLWEIVWDHVKDANPNATEEDVENTRQKIASFQAAYGTILFFEDQEIVREYEEQFALYADNFQPWSEQANGAATMNVWTALAEQGIGASLQHYNPLIDEDVRQTWDLPETWKLRSQMPFGSIEAAPGDKDFYPIDARVLAFN</sequence>
<dbReference type="PANTHER" id="PTHR43035:SF1">
    <property type="entry name" value="FATTY ACID REPRESSION MUTANT PROTEIN 2-RELATED"/>
    <property type="match status" value="1"/>
</dbReference>